<proteinExistence type="predicted"/>
<name>A0A2T1FKE3_9CYAN</name>
<dbReference type="RefSeq" id="WP_181244028.1">
    <property type="nucleotide sequence ID" value="NZ_PVWO01000499.1"/>
</dbReference>
<evidence type="ECO:0000313" key="2">
    <source>
        <dbReference type="Proteomes" id="UP000238937"/>
    </source>
</evidence>
<feature type="non-terminal residue" evidence="1">
    <location>
        <position position="1"/>
    </location>
</feature>
<accession>A0A2T1FKE3</accession>
<reference evidence="1 2" key="1">
    <citation type="submission" date="2018-03" db="EMBL/GenBank/DDBJ databases">
        <title>The ancient ancestry and fast evolution of plastids.</title>
        <authorList>
            <person name="Moore K.R."/>
            <person name="Magnabosco C."/>
            <person name="Momper L."/>
            <person name="Gold D.A."/>
            <person name="Bosak T."/>
            <person name="Fournier G.P."/>
        </authorList>
    </citation>
    <scope>NUCLEOTIDE SEQUENCE [LARGE SCALE GENOMIC DNA]</scope>
    <source>
        <strain evidence="1 2">CCALA 037</strain>
    </source>
</reference>
<comment type="caution">
    <text evidence="1">The sequence shown here is derived from an EMBL/GenBank/DDBJ whole genome shotgun (WGS) entry which is preliminary data.</text>
</comment>
<dbReference type="Proteomes" id="UP000238937">
    <property type="component" value="Unassembled WGS sequence"/>
</dbReference>
<evidence type="ECO:0000313" key="1">
    <source>
        <dbReference type="EMBL" id="PSB45475.1"/>
    </source>
</evidence>
<protein>
    <submittedName>
        <fullName evidence="1">Uncharacterized protein</fullName>
    </submittedName>
</protein>
<organism evidence="1 2">
    <name type="scientific">Chamaesiphon polymorphus CCALA 037</name>
    <dbReference type="NCBI Taxonomy" id="2107692"/>
    <lineage>
        <taxon>Bacteria</taxon>
        <taxon>Bacillati</taxon>
        <taxon>Cyanobacteriota</taxon>
        <taxon>Cyanophyceae</taxon>
        <taxon>Gomontiellales</taxon>
        <taxon>Chamaesiphonaceae</taxon>
        <taxon>Chamaesiphon</taxon>
    </lineage>
</organism>
<dbReference type="AlphaFoldDB" id="A0A2T1FKE3"/>
<dbReference type="EMBL" id="PVWO01000499">
    <property type="protein sequence ID" value="PSB45475.1"/>
    <property type="molecule type" value="Genomic_DNA"/>
</dbReference>
<sequence length="507" mass="57988">VKARVEIPPDELLRAIRNIVKLPEIIVNGKIEDCALGFASYFTLDRHADFRQELIDRGQLAARTKTEIYPQADDLDEKSWLSEVFQALNVANIDNCSIPKRIYLNLSSKILDFDSHRIGNIIDTRGLDLATKDRRDLACYIRDNDDSICIFTERFPSAPANVIQIIGKYLTPTAKDINTKFALLVMPRKGEPEKVLGADGRAVDDIDRGLALRKANIDNVFSNERINFPFDNILFYDALQGYLGDGSLDRSDESIDIALERQQVFADIERVIVDRERQLEKEIQLLDRQFEQIRTGKDFAQFENEIVLVAQQKVHELSSLNLASNSFANDYVDMLPEHHCTLRATNNRYGQYELRDIDIYFNGRYLAENLIRHSTEKYKSELLNLISFIETEISPDSTLSAIVQRLRSQIDGNYEDLAIDLGVEIETILSDRLLAPKDYDESTFWQQTIDRWGQGSGYKVDVLSLYTQQVIEIDELFADLIQTAWIDRIIQPILVFLGESTSTGRSS</sequence>
<gene>
    <name evidence="1" type="ORF">C7B77_25215</name>
</gene>
<keyword evidence="2" id="KW-1185">Reference proteome</keyword>